<dbReference type="EMBL" id="BARW01022827">
    <property type="protein sequence ID" value="GAI89146.1"/>
    <property type="molecule type" value="Genomic_DNA"/>
</dbReference>
<reference evidence="2" key="1">
    <citation type="journal article" date="2014" name="Front. Microbiol.">
        <title>High frequency of phylogenetically diverse reductive dehalogenase-homologous genes in deep subseafloor sedimentary metagenomes.</title>
        <authorList>
            <person name="Kawai M."/>
            <person name="Futagami T."/>
            <person name="Toyoda A."/>
            <person name="Takaki Y."/>
            <person name="Nishi S."/>
            <person name="Hori S."/>
            <person name="Arai W."/>
            <person name="Tsubouchi T."/>
            <person name="Morono Y."/>
            <person name="Uchiyama I."/>
            <person name="Ito T."/>
            <person name="Fujiyama A."/>
            <person name="Inagaki F."/>
            <person name="Takami H."/>
        </authorList>
    </citation>
    <scope>NUCLEOTIDE SEQUENCE</scope>
    <source>
        <strain evidence="2">Expedition CK06-06</strain>
    </source>
</reference>
<dbReference type="SUPFAM" id="SSF51998">
    <property type="entry name" value="PFL-like glycyl radical enzymes"/>
    <property type="match status" value="1"/>
</dbReference>
<comment type="caution">
    <text evidence="2">The sequence shown here is derived from an EMBL/GenBank/DDBJ whole genome shotgun (WGS) entry which is preliminary data.</text>
</comment>
<dbReference type="AlphaFoldDB" id="X1TCQ2"/>
<dbReference type="Pfam" id="PF02901">
    <property type="entry name" value="PFL-like"/>
    <property type="match status" value="1"/>
</dbReference>
<dbReference type="PANTHER" id="PTHR43641">
    <property type="entry name" value="FORMATE ACETYLTRANSFERASE 3-RELATED"/>
    <property type="match status" value="1"/>
</dbReference>
<gene>
    <name evidence="2" type="ORF">S12H4_37996</name>
</gene>
<proteinExistence type="predicted"/>
<dbReference type="PANTHER" id="PTHR43641:SF2">
    <property type="entry name" value="DEHYDRATASE YBIW-RELATED"/>
    <property type="match status" value="1"/>
</dbReference>
<organism evidence="2">
    <name type="scientific">marine sediment metagenome</name>
    <dbReference type="NCBI Taxonomy" id="412755"/>
    <lineage>
        <taxon>unclassified sequences</taxon>
        <taxon>metagenomes</taxon>
        <taxon>ecological metagenomes</taxon>
    </lineage>
</organism>
<dbReference type="InterPro" id="IPR004184">
    <property type="entry name" value="PFL_dom"/>
</dbReference>
<dbReference type="InterPro" id="IPR051215">
    <property type="entry name" value="GRE"/>
</dbReference>
<evidence type="ECO:0000313" key="2">
    <source>
        <dbReference type="EMBL" id="GAI89146.1"/>
    </source>
</evidence>
<accession>X1TCQ2</accession>
<dbReference type="Gene3D" id="3.20.70.20">
    <property type="match status" value="1"/>
</dbReference>
<dbReference type="GO" id="GO:0003824">
    <property type="term" value="F:catalytic activity"/>
    <property type="evidence" value="ECO:0007669"/>
    <property type="project" value="InterPro"/>
</dbReference>
<feature type="non-terminal residue" evidence="2">
    <location>
        <position position="247"/>
    </location>
</feature>
<feature type="domain" description="PFL" evidence="1">
    <location>
        <begin position="1"/>
        <end position="247"/>
    </location>
</feature>
<sequence>MDSNGQDVTNELSFMLLEAHAHVHLDDPVLSFRMHKNTPDDILKATLETLRLGTGIPHIINDEAIVPSMMSRGVSLRDARNYADIGCQENVTDPNTCGADTNGRTNAGWFNLVKPIEFALYDGIDKLSGKQSGPNTGDPRNFLSMDEVFDAVKKQLEFAVHVNCIYNNVYDWTFANWHPLPVLDLLHPGPRQKGIDYENGGCKYNWTGAIGVGLGTAADSLAAIEWLVYDRKEISMEQLLEALDNNW</sequence>
<dbReference type="PROSITE" id="PS51554">
    <property type="entry name" value="PFL"/>
    <property type="match status" value="1"/>
</dbReference>
<evidence type="ECO:0000259" key="1">
    <source>
        <dbReference type="PROSITE" id="PS51554"/>
    </source>
</evidence>
<protein>
    <recommendedName>
        <fullName evidence="1">PFL domain-containing protein</fullName>
    </recommendedName>
</protein>
<dbReference type="GO" id="GO:0005829">
    <property type="term" value="C:cytosol"/>
    <property type="evidence" value="ECO:0007669"/>
    <property type="project" value="TreeGrafter"/>
</dbReference>
<name>X1TCQ2_9ZZZZ</name>